<sequence length="157" mass="17842">MKWTGLLYELLVTCDLKNATSKLQCSILRLILPTSHNDEEQNIAFRKSVTNEINNLNMQSMTANVWLFACRDITEVEAEQKMLQEAISNAREREKRSLLRAMNKGKSETKEKEQDPTDNPEKAGDLFKAESLEAYAGGATRDDEDEVDSEDDIQVIN</sequence>
<accession>A0A2U1L2I4</accession>
<name>A0A2U1L2I4_ARTAN</name>
<dbReference type="AlphaFoldDB" id="A0A2U1L2I4"/>
<dbReference type="STRING" id="35608.A0A2U1L2I4"/>
<dbReference type="EMBL" id="PKPP01011950">
    <property type="protein sequence ID" value="PWA43222.1"/>
    <property type="molecule type" value="Genomic_DNA"/>
</dbReference>
<evidence type="ECO:0000256" key="1">
    <source>
        <dbReference type="SAM" id="MobiDB-lite"/>
    </source>
</evidence>
<dbReference type="OrthoDB" id="1751068at2759"/>
<comment type="caution">
    <text evidence="2">The sequence shown here is derived from an EMBL/GenBank/DDBJ whole genome shotgun (WGS) entry which is preliminary data.</text>
</comment>
<proteinExistence type="predicted"/>
<feature type="region of interest" description="Disordered" evidence="1">
    <location>
        <begin position="94"/>
        <end position="157"/>
    </location>
</feature>
<dbReference type="Proteomes" id="UP000245207">
    <property type="component" value="Unassembled WGS sequence"/>
</dbReference>
<feature type="compositionally biased region" description="Acidic residues" evidence="1">
    <location>
        <begin position="142"/>
        <end position="157"/>
    </location>
</feature>
<gene>
    <name evidence="2" type="ORF">CTI12_AA537640</name>
</gene>
<feature type="compositionally biased region" description="Basic and acidic residues" evidence="1">
    <location>
        <begin position="105"/>
        <end position="131"/>
    </location>
</feature>
<reference evidence="2 3" key="1">
    <citation type="journal article" date="2018" name="Mol. Plant">
        <title>The genome of Artemisia annua provides insight into the evolution of Asteraceae family and artemisinin biosynthesis.</title>
        <authorList>
            <person name="Shen Q."/>
            <person name="Zhang L."/>
            <person name="Liao Z."/>
            <person name="Wang S."/>
            <person name="Yan T."/>
            <person name="Shi P."/>
            <person name="Liu M."/>
            <person name="Fu X."/>
            <person name="Pan Q."/>
            <person name="Wang Y."/>
            <person name="Lv Z."/>
            <person name="Lu X."/>
            <person name="Zhang F."/>
            <person name="Jiang W."/>
            <person name="Ma Y."/>
            <person name="Chen M."/>
            <person name="Hao X."/>
            <person name="Li L."/>
            <person name="Tang Y."/>
            <person name="Lv G."/>
            <person name="Zhou Y."/>
            <person name="Sun X."/>
            <person name="Brodelius P.E."/>
            <person name="Rose J.K.C."/>
            <person name="Tang K."/>
        </authorList>
    </citation>
    <scope>NUCLEOTIDE SEQUENCE [LARGE SCALE GENOMIC DNA]</scope>
    <source>
        <strain evidence="3">cv. Huhao1</strain>
        <tissue evidence="2">Leaf</tissue>
    </source>
</reference>
<protein>
    <submittedName>
        <fullName evidence="2">Uncharacterized protein</fullName>
    </submittedName>
</protein>
<organism evidence="2 3">
    <name type="scientific">Artemisia annua</name>
    <name type="common">Sweet wormwood</name>
    <dbReference type="NCBI Taxonomy" id="35608"/>
    <lineage>
        <taxon>Eukaryota</taxon>
        <taxon>Viridiplantae</taxon>
        <taxon>Streptophyta</taxon>
        <taxon>Embryophyta</taxon>
        <taxon>Tracheophyta</taxon>
        <taxon>Spermatophyta</taxon>
        <taxon>Magnoliopsida</taxon>
        <taxon>eudicotyledons</taxon>
        <taxon>Gunneridae</taxon>
        <taxon>Pentapetalae</taxon>
        <taxon>asterids</taxon>
        <taxon>campanulids</taxon>
        <taxon>Asterales</taxon>
        <taxon>Asteraceae</taxon>
        <taxon>Asteroideae</taxon>
        <taxon>Anthemideae</taxon>
        <taxon>Artemisiinae</taxon>
        <taxon>Artemisia</taxon>
    </lineage>
</organism>
<keyword evidence="3" id="KW-1185">Reference proteome</keyword>
<evidence type="ECO:0000313" key="3">
    <source>
        <dbReference type="Proteomes" id="UP000245207"/>
    </source>
</evidence>
<evidence type="ECO:0000313" key="2">
    <source>
        <dbReference type="EMBL" id="PWA43222.1"/>
    </source>
</evidence>